<dbReference type="PANTHER" id="PTHR10774">
    <property type="entry name" value="EXTENDED SYNAPTOTAGMIN-RELATED"/>
    <property type="match status" value="1"/>
</dbReference>
<evidence type="ECO:0000256" key="11">
    <source>
        <dbReference type="ARBA" id="ARBA00023136"/>
    </source>
</evidence>
<evidence type="ECO:0000313" key="15">
    <source>
        <dbReference type="EMBL" id="KAG9445632.1"/>
    </source>
</evidence>
<keyword evidence="11 12" id="KW-0472">Membrane</keyword>
<proteinExistence type="inferred from homology"/>
<keyword evidence="7" id="KW-0106">Calcium</keyword>
<organism evidence="15 16">
    <name type="scientific">Aristolochia fimbriata</name>
    <name type="common">White veined hardy Dutchman's pipe vine</name>
    <dbReference type="NCBI Taxonomy" id="158543"/>
    <lineage>
        <taxon>Eukaryota</taxon>
        <taxon>Viridiplantae</taxon>
        <taxon>Streptophyta</taxon>
        <taxon>Embryophyta</taxon>
        <taxon>Tracheophyta</taxon>
        <taxon>Spermatophyta</taxon>
        <taxon>Magnoliopsida</taxon>
        <taxon>Magnoliidae</taxon>
        <taxon>Piperales</taxon>
        <taxon>Aristolochiaceae</taxon>
        <taxon>Aristolochia</taxon>
    </lineage>
</organism>
<dbReference type="SMART" id="SM00239">
    <property type="entry name" value="C2"/>
    <property type="match status" value="2"/>
</dbReference>
<dbReference type="Gene3D" id="2.60.40.150">
    <property type="entry name" value="C2 domain"/>
    <property type="match status" value="2"/>
</dbReference>
<dbReference type="PROSITE" id="PS50004">
    <property type="entry name" value="C2"/>
    <property type="match status" value="2"/>
</dbReference>
<dbReference type="SUPFAM" id="SSF49562">
    <property type="entry name" value="C2 domain (Calcium/lipid-binding domain, CaLB)"/>
    <property type="match status" value="2"/>
</dbReference>
<dbReference type="AlphaFoldDB" id="A0AAV7EDP5"/>
<name>A0AAV7EDP5_ARIFI</name>
<accession>A0AAV7EDP5</accession>
<dbReference type="InterPro" id="IPR035892">
    <property type="entry name" value="C2_domain_sf"/>
</dbReference>
<feature type="domain" description="C2" evidence="13">
    <location>
        <begin position="240"/>
        <end position="363"/>
    </location>
</feature>
<keyword evidence="9" id="KW-0445">Lipid transport</keyword>
<comment type="caution">
    <text evidence="15">The sequence shown here is derived from an EMBL/GenBank/DDBJ whole genome shotgun (WGS) entry which is preliminary data.</text>
</comment>
<evidence type="ECO:0000256" key="1">
    <source>
        <dbReference type="ARBA" id="ARBA00004167"/>
    </source>
</evidence>
<reference evidence="15 16" key="1">
    <citation type="submission" date="2021-07" db="EMBL/GenBank/DDBJ databases">
        <title>The Aristolochia fimbriata genome: insights into angiosperm evolution, floral development and chemical biosynthesis.</title>
        <authorList>
            <person name="Jiao Y."/>
        </authorList>
    </citation>
    <scope>NUCLEOTIDE SEQUENCE [LARGE SCALE GENOMIC DNA]</scope>
    <source>
        <strain evidence="15">IBCAS-2021</strain>
        <tissue evidence="15">Leaf</tissue>
    </source>
</reference>
<evidence type="ECO:0000259" key="14">
    <source>
        <dbReference type="PROSITE" id="PS51847"/>
    </source>
</evidence>
<comment type="subcellular location">
    <subcellularLocation>
        <location evidence="1">Membrane</location>
        <topology evidence="1">Single-pass membrane protein</topology>
    </subcellularLocation>
</comment>
<dbReference type="InterPro" id="IPR000008">
    <property type="entry name" value="C2_dom"/>
</dbReference>
<keyword evidence="10" id="KW-0446">Lipid-binding</keyword>
<dbReference type="Proteomes" id="UP000825729">
    <property type="component" value="Unassembled WGS sequence"/>
</dbReference>
<dbReference type="GO" id="GO:0046872">
    <property type="term" value="F:metal ion binding"/>
    <property type="evidence" value="ECO:0007669"/>
    <property type="project" value="UniProtKB-KW"/>
</dbReference>
<dbReference type="PANTHER" id="PTHR10774:SF217">
    <property type="entry name" value="OS06G0685300 PROTEIN"/>
    <property type="match status" value="1"/>
</dbReference>
<feature type="domain" description="SMP-LTD" evidence="14">
    <location>
        <begin position="67"/>
        <end position="249"/>
    </location>
</feature>
<feature type="transmembrane region" description="Helical" evidence="12">
    <location>
        <begin position="6"/>
        <end position="28"/>
    </location>
</feature>
<dbReference type="GO" id="GO:0005783">
    <property type="term" value="C:endoplasmic reticulum"/>
    <property type="evidence" value="ECO:0007669"/>
    <property type="project" value="TreeGrafter"/>
</dbReference>
<evidence type="ECO:0000256" key="4">
    <source>
        <dbReference type="ARBA" id="ARBA00022692"/>
    </source>
</evidence>
<protein>
    <recommendedName>
        <fullName evidence="17">Synaptotagmin-3</fullName>
    </recommendedName>
</protein>
<evidence type="ECO:0000256" key="10">
    <source>
        <dbReference type="ARBA" id="ARBA00023121"/>
    </source>
</evidence>
<gene>
    <name evidence="15" type="ORF">H6P81_011760</name>
</gene>
<evidence type="ECO:0000256" key="7">
    <source>
        <dbReference type="ARBA" id="ARBA00022837"/>
    </source>
</evidence>
<evidence type="ECO:0008006" key="17">
    <source>
        <dbReference type="Google" id="ProtNLM"/>
    </source>
</evidence>
<dbReference type="InterPro" id="IPR039010">
    <property type="entry name" value="Synaptotagmin_SMP"/>
</dbReference>
<dbReference type="EMBL" id="JAINDJ010000005">
    <property type="protein sequence ID" value="KAG9445632.1"/>
    <property type="molecule type" value="Genomic_DNA"/>
</dbReference>
<dbReference type="GO" id="GO:0006869">
    <property type="term" value="P:lipid transport"/>
    <property type="evidence" value="ECO:0007669"/>
    <property type="project" value="UniProtKB-KW"/>
</dbReference>
<comment type="similarity">
    <text evidence="2">Belongs to the synaptotagmin family.</text>
</comment>
<keyword evidence="8 12" id="KW-1133">Transmembrane helix</keyword>
<dbReference type="FunFam" id="2.60.40.150:FF:000102">
    <property type="entry name" value="Synaptotagmin-2 isoform A"/>
    <property type="match status" value="1"/>
</dbReference>
<keyword evidence="6" id="KW-0677">Repeat</keyword>
<dbReference type="GO" id="GO:0016020">
    <property type="term" value="C:membrane"/>
    <property type="evidence" value="ECO:0007669"/>
    <property type="project" value="UniProtKB-SubCell"/>
</dbReference>
<dbReference type="Pfam" id="PF00168">
    <property type="entry name" value="C2"/>
    <property type="match status" value="2"/>
</dbReference>
<evidence type="ECO:0000256" key="6">
    <source>
        <dbReference type="ARBA" id="ARBA00022737"/>
    </source>
</evidence>
<dbReference type="GO" id="GO:0008289">
    <property type="term" value="F:lipid binding"/>
    <property type="evidence" value="ECO:0007669"/>
    <property type="project" value="UniProtKB-KW"/>
</dbReference>
<dbReference type="CDD" id="cd00030">
    <property type="entry name" value="C2"/>
    <property type="match status" value="2"/>
</dbReference>
<evidence type="ECO:0000256" key="12">
    <source>
        <dbReference type="SAM" id="Phobius"/>
    </source>
</evidence>
<dbReference type="PRINTS" id="PR00360">
    <property type="entry name" value="C2DOMAIN"/>
</dbReference>
<evidence type="ECO:0000256" key="3">
    <source>
        <dbReference type="ARBA" id="ARBA00022448"/>
    </source>
</evidence>
<keyword evidence="4 12" id="KW-0812">Transmembrane</keyword>
<keyword evidence="5" id="KW-0479">Metal-binding</keyword>
<evidence type="ECO:0000313" key="16">
    <source>
        <dbReference type="Proteomes" id="UP000825729"/>
    </source>
</evidence>
<dbReference type="InterPro" id="IPR045050">
    <property type="entry name" value="Synaptotagmin_plant"/>
</dbReference>
<dbReference type="FunFam" id="2.60.40.150:FF:000066">
    <property type="entry name" value="Extended synaptotagmin-2"/>
    <property type="match status" value="1"/>
</dbReference>
<evidence type="ECO:0000259" key="13">
    <source>
        <dbReference type="PROSITE" id="PS50004"/>
    </source>
</evidence>
<evidence type="ECO:0000256" key="8">
    <source>
        <dbReference type="ARBA" id="ARBA00022989"/>
    </source>
</evidence>
<feature type="domain" description="C2" evidence="13">
    <location>
        <begin position="404"/>
        <end position="524"/>
    </location>
</feature>
<keyword evidence="16" id="KW-1185">Reference proteome</keyword>
<dbReference type="PROSITE" id="PS51847">
    <property type="entry name" value="SMP"/>
    <property type="match status" value="1"/>
</dbReference>
<sequence>MGFLSTLMGMLGFGIGIGVGILVGFFIFMRFDSREEKDPVVRPLQQLDSETLSELLAYIPLWVKNPDYDRVDWINKFVLEMWPYLDKAICNTIRSTVKPLFNDYIGMYGIESIDFGKLTLGTLPPALQGIKIYETQEKQLLLEPAIRWAGNANVTVVLKILSLHFTIQLVDLQVYMAPRVSLKPLVPTFPCFSSISVSLTEKPHIDFGLKLLGGDIMSIPGFYQHVQKIVKDQIGRLYLWPKTLDIPILDQSCGATRKPVGILHVKVVRALNLSKMDFWGKSDPYVKLKLSGERLPSRKTTIKMKNLNPEWNEKFKLTVKDPETQVLQLHVYDWEKVGAHDKLGMQTVPLNMLIPQEPKEFTLRLLKNPNPNDPQNKIDRGLIVVELTFVPFRDDIGRFSAHLDREGTDLGVKGKLDNLPSNGGLLLVMLQGAEDVEGKRHTNPYAVILFRGERRKTKVIKKTRDPTWNEEFQFMLEEAPLDEKIHIEVMSKRSGFGFHSKVPLGHVDINLTDVVNNGRINEKYHLINSRNGMIHVEIRWKAV</sequence>
<keyword evidence="3" id="KW-0813">Transport</keyword>
<dbReference type="Pfam" id="PF17047">
    <property type="entry name" value="SMP_LBD"/>
    <property type="match status" value="1"/>
</dbReference>
<evidence type="ECO:0000256" key="9">
    <source>
        <dbReference type="ARBA" id="ARBA00023055"/>
    </source>
</evidence>
<evidence type="ECO:0000256" key="2">
    <source>
        <dbReference type="ARBA" id="ARBA00006996"/>
    </source>
</evidence>
<dbReference type="CDD" id="cd21677">
    <property type="entry name" value="SMP_SYT"/>
    <property type="match status" value="1"/>
</dbReference>
<dbReference type="InterPro" id="IPR031468">
    <property type="entry name" value="SMP_LBD"/>
</dbReference>
<evidence type="ECO:0000256" key="5">
    <source>
        <dbReference type="ARBA" id="ARBA00022723"/>
    </source>
</evidence>